<sequence length="144" mass="15308">MRVRTRRVVVVSGASLALAGPTLGRAGGDSAPNDARLHALVDEAVRLWGELNRIARVASRRWGDDPENTPLAGRDAATLARQDAVLDAMAATPADTPAGMDLKWRLYGWLSVPWPQPGDGGLYAALVRSAHADAARLGLSRPRP</sequence>
<dbReference type="Proteomes" id="UP000199415">
    <property type="component" value="Unassembled WGS sequence"/>
</dbReference>
<organism evidence="2 3">
    <name type="scientific">Limimonas halophila</name>
    <dbReference type="NCBI Taxonomy" id="1082479"/>
    <lineage>
        <taxon>Bacteria</taxon>
        <taxon>Pseudomonadati</taxon>
        <taxon>Pseudomonadota</taxon>
        <taxon>Alphaproteobacteria</taxon>
        <taxon>Rhodospirillales</taxon>
        <taxon>Rhodovibrionaceae</taxon>
        <taxon>Limimonas</taxon>
    </lineage>
</organism>
<reference evidence="2 3" key="1">
    <citation type="submission" date="2016-10" db="EMBL/GenBank/DDBJ databases">
        <authorList>
            <person name="de Groot N.N."/>
        </authorList>
    </citation>
    <scope>NUCLEOTIDE SEQUENCE [LARGE SCALE GENOMIC DNA]</scope>
    <source>
        <strain evidence="2 3">DSM 25584</strain>
    </source>
</reference>
<keyword evidence="1" id="KW-0732">Signal</keyword>
<feature type="chain" id="PRO_5011683718" description="Chorismate mutase" evidence="1">
    <location>
        <begin position="20"/>
        <end position="144"/>
    </location>
</feature>
<dbReference type="STRING" id="1082479.SAMN05216241_101243"/>
<keyword evidence="3" id="KW-1185">Reference proteome</keyword>
<proteinExistence type="predicted"/>
<dbReference type="AlphaFoldDB" id="A0A1G7LGQ7"/>
<feature type="signal peptide" evidence="1">
    <location>
        <begin position="1"/>
        <end position="19"/>
    </location>
</feature>
<evidence type="ECO:0000256" key="1">
    <source>
        <dbReference type="SAM" id="SignalP"/>
    </source>
</evidence>
<evidence type="ECO:0000313" key="3">
    <source>
        <dbReference type="Proteomes" id="UP000199415"/>
    </source>
</evidence>
<evidence type="ECO:0000313" key="2">
    <source>
        <dbReference type="EMBL" id="SDF48658.1"/>
    </source>
</evidence>
<accession>A0A1G7LGQ7</accession>
<evidence type="ECO:0008006" key="4">
    <source>
        <dbReference type="Google" id="ProtNLM"/>
    </source>
</evidence>
<dbReference type="RefSeq" id="WP_090018287.1">
    <property type="nucleotide sequence ID" value="NZ_FNCE01000001.1"/>
</dbReference>
<name>A0A1G7LGQ7_9PROT</name>
<gene>
    <name evidence="2" type="ORF">SAMN05216241_101243</name>
</gene>
<protein>
    <recommendedName>
        <fullName evidence="4">Chorismate mutase</fullName>
    </recommendedName>
</protein>
<dbReference type="EMBL" id="FNCE01000001">
    <property type="protein sequence ID" value="SDF48658.1"/>
    <property type="molecule type" value="Genomic_DNA"/>
</dbReference>